<dbReference type="PhylomeDB" id="A0A0G4I163"/>
<feature type="compositionally biased region" description="Basic residues" evidence="9">
    <location>
        <begin position="1"/>
        <end position="12"/>
    </location>
</feature>
<evidence type="ECO:0000256" key="4">
    <source>
        <dbReference type="ARBA" id="ARBA00022722"/>
    </source>
</evidence>
<dbReference type="Gene3D" id="3.60.15.10">
    <property type="entry name" value="Ribonuclease Z/Hydroxyacylglutathione hydrolase-like"/>
    <property type="match status" value="1"/>
</dbReference>
<dbReference type="InterPro" id="IPR036866">
    <property type="entry name" value="RibonucZ/Hydroxyglut_hydro"/>
</dbReference>
<name>A0A0G4I163_9ALVE</name>
<gene>
    <name evidence="10" type="ORF">Cvel_41</name>
</gene>
<dbReference type="GO" id="GO:0005634">
    <property type="term" value="C:nucleus"/>
    <property type="evidence" value="ECO:0007669"/>
    <property type="project" value="TreeGrafter"/>
</dbReference>
<sequence length="622" mass="68650">MQEKPRRGRRPKSQNAEPEPVESAASGSGGSDTSLGLQDGKSLLETGSISTDSLVLPSQDLGVIAEHADTLGENLSQMQLRCLESHLESLGSLAGVKFAVQPVEITVDRQHELRGIPKGDMFLRFLGTASMQPSKHRGTSSALLKLQPGQKKSEYWLFDCGPGTQVRLQQEGFGMSPNRIFITHLHGDHCLGLAPLLCGLGRSESRKRQHRESPILIYGPPGLRNFLRTTIGTTNAKLTNEWAVYELDGMSMINDHKGISRRWMHNLPGFHPRQRGEVDVDPIGQQQLALKEGPPVTFWDLFEDEGFAVSAVSIQHTLPTVAFVLFEKSHAGRARDHFIRPLIERPENFSAFQKDPQIRDPRRIFRVLKKLKDDEAFTFPDGTIVRGRDVMEPPVAGRCVVFCQDTCDGAVLAPFVKWKASQIHGKQKGRSHCVDVLIHEATIANADFASKGEKAQEEEVSNPREECPDVPELEELGTDDELLSLGGQDSEGGSLPWRIRDYRTRPFDSLAYRRGHSTPAMAGAVARSLNARRLVLTHFSQRYKGDASLLSVLKMREVQKEAEQAFLHGGGASSRGFAASLAHGDTGPRVVTAWDGCEVQIPRMKVPPGTFEAEDEETGELA</sequence>
<feature type="compositionally biased region" description="Basic and acidic residues" evidence="9">
    <location>
        <begin position="450"/>
        <end position="467"/>
    </location>
</feature>
<evidence type="ECO:0000256" key="8">
    <source>
        <dbReference type="ARBA" id="ARBA00022833"/>
    </source>
</evidence>
<evidence type="ECO:0000256" key="2">
    <source>
        <dbReference type="ARBA" id="ARBA00011738"/>
    </source>
</evidence>
<evidence type="ECO:0000256" key="7">
    <source>
        <dbReference type="ARBA" id="ARBA00022801"/>
    </source>
</evidence>
<evidence type="ECO:0000256" key="1">
    <source>
        <dbReference type="ARBA" id="ARBA00001947"/>
    </source>
</evidence>
<protein>
    <recommendedName>
        <fullName evidence="11">Metallo-beta-lactamase domain-containing protein</fullName>
    </recommendedName>
</protein>
<dbReference type="HAMAP" id="MF_01818">
    <property type="entry name" value="RNase_Z_BN"/>
    <property type="match status" value="1"/>
</dbReference>
<comment type="subunit">
    <text evidence="2">Homodimer.</text>
</comment>
<evidence type="ECO:0000256" key="3">
    <source>
        <dbReference type="ARBA" id="ARBA00022694"/>
    </source>
</evidence>
<keyword evidence="6" id="KW-0255">Endonuclease</keyword>
<organism evidence="10">
    <name type="scientific">Chromera velia CCMP2878</name>
    <dbReference type="NCBI Taxonomy" id="1169474"/>
    <lineage>
        <taxon>Eukaryota</taxon>
        <taxon>Sar</taxon>
        <taxon>Alveolata</taxon>
        <taxon>Colpodellida</taxon>
        <taxon>Chromeraceae</taxon>
        <taxon>Chromera</taxon>
    </lineage>
</organism>
<comment type="cofactor">
    <cofactor evidence="1">
        <name>Zn(2+)</name>
        <dbReference type="ChEBI" id="CHEBI:29105"/>
    </cofactor>
</comment>
<keyword evidence="8" id="KW-0862">Zinc</keyword>
<evidence type="ECO:0008006" key="11">
    <source>
        <dbReference type="Google" id="ProtNLM"/>
    </source>
</evidence>
<evidence type="ECO:0000256" key="6">
    <source>
        <dbReference type="ARBA" id="ARBA00022759"/>
    </source>
</evidence>
<dbReference type="VEuPathDB" id="CryptoDB:Cvel_41"/>
<evidence type="ECO:0000256" key="9">
    <source>
        <dbReference type="SAM" id="MobiDB-lite"/>
    </source>
</evidence>
<feature type="region of interest" description="Disordered" evidence="9">
    <location>
        <begin position="1"/>
        <end position="39"/>
    </location>
</feature>
<dbReference type="SUPFAM" id="SSF56281">
    <property type="entry name" value="Metallo-hydrolase/oxidoreductase"/>
    <property type="match status" value="1"/>
</dbReference>
<dbReference type="AlphaFoldDB" id="A0A0G4I163"/>
<dbReference type="PANTHER" id="PTHR46018">
    <property type="entry name" value="ZINC PHOSPHODIESTERASE ELAC PROTEIN 1"/>
    <property type="match status" value="1"/>
</dbReference>
<dbReference type="GO" id="GO:0046872">
    <property type="term" value="F:metal ion binding"/>
    <property type="evidence" value="ECO:0007669"/>
    <property type="project" value="UniProtKB-KW"/>
</dbReference>
<keyword evidence="3" id="KW-0819">tRNA processing</keyword>
<keyword evidence="7" id="KW-0378">Hydrolase</keyword>
<dbReference type="PANTHER" id="PTHR46018:SF2">
    <property type="entry name" value="ZINC PHOSPHODIESTERASE ELAC PROTEIN 1"/>
    <property type="match status" value="1"/>
</dbReference>
<evidence type="ECO:0000313" key="10">
    <source>
        <dbReference type="EMBL" id="CEM50614.1"/>
    </source>
</evidence>
<dbReference type="GO" id="GO:0042781">
    <property type="term" value="F:3'-tRNA processing endoribonuclease activity"/>
    <property type="evidence" value="ECO:0007669"/>
    <property type="project" value="TreeGrafter"/>
</dbReference>
<feature type="compositionally biased region" description="Low complexity" evidence="9">
    <location>
        <begin position="23"/>
        <end position="39"/>
    </location>
</feature>
<dbReference type="EMBL" id="CDMZ01004701">
    <property type="protein sequence ID" value="CEM50614.1"/>
    <property type="molecule type" value="Genomic_DNA"/>
</dbReference>
<keyword evidence="5" id="KW-0479">Metal-binding</keyword>
<accession>A0A0G4I163</accession>
<dbReference type="InterPro" id="IPR013471">
    <property type="entry name" value="RNase_Z/BN"/>
</dbReference>
<feature type="region of interest" description="Disordered" evidence="9">
    <location>
        <begin position="449"/>
        <end position="468"/>
    </location>
</feature>
<proteinExistence type="inferred from homology"/>
<reference evidence="10" key="1">
    <citation type="submission" date="2014-11" db="EMBL/GenBank/DDBJ databases">
        <authorList>
            <person name="Otto D Thomas"/>
            <person name="Naeem Raeece"/>
        </authorList>
    </citation>
    <scope>NUCLEOTIDE SEQUENCE</scope>
</reference>
<evidence type="ECO:0000256" key="5">
    <source>
        <dbReference type="ARBA" id="ARBA00022723"/>
    </source>
</evidence>
<keyword evidence="4" id="KW-0540">Nuclease</keyword>